<dbReference type="OrthoDB" id="9811865at2"/>
<keyword evidence="9" id="KW-1185">Reference proteome</keyword>
<dbReference type="Gene3D" id="3.40.50.11820">
    <property type="match status" value="1"/>
</dbReference>
<keyword evidence="5" id="KW-0777">Teichoic acid biosynthesis</keyword>
<dbReference type="PANTHER" id="PTHR37316:SF1">
    <property type="entry name" value="TEICHOIC ACID GLYCEROL-PHOSPHATE PRIMASE"/>
    <property type="match status" value="1"/>
</dbReference>
<dbReference type="Gene3D" id="3.40.50.12580">
    <property type="match status" value="1"/>
</dbReference>
<dbReference type="InterPro" id="IPR051612">
    <property type="entry name" value="Teichoic_Acid_Biosynth"/>
</dbReference>
<evidence type="ECO:0000256" key="4">
    <source>
        <dbReference type="ARBA" id="ARBA00022679"/>
    </source>
</evidence>
<dbReference type="GO" id="GO:0047355">
    <property type="term" value="F:CDP-glycerol glycerophosphotransferase activity"/>
    <property type="evidence" value="ECO:0007669"/>
    <property type="project" value="InterPro"/>
</dbReference>
<evidence type="ECO:0000313" key="9">
    <source>
        <dbReference type="Proteomes" id="UP000095412"/>
    </source>
</evidence>
<gene>
    <name evidence="8" type="ORF">SAMEA2297795_00474</name>
    <name evidence="7" type="ORF">SAMEA2297796_00151</name>
</gene>
<dbReference type="GO" id="GO:0005886">
    <property type="term" value="C:plasma membrane"/>
    <property type="evidence" value="ECO:0007669"/>
    <property type="project" value="UniProtKB-SubCell"/>
</dbReference>
<keyword evidence="3" id="KW-1003">Cell membrane</keyword>
<dbReference type="PANTHER" id="PTHR37316">
    <property type="entry name" value="TEICHOIC ACID GLYCEROL-PHOSPHATE PRIMASE"/>
    <property type="match status" value="1"/>
</dbReference>
<dbReference type="Pfam" id="PF04464">
    <property type="entry name" value="Glyphos_transf"/>
    <property type="match status" value="1"/>
</dbReference>
<dbReference type="NCBIfam" id="NF041711">
    <property type="entry name" value="TagprimaseTarB"/>
    <property type="match status" value="1"/>
</dbReference>
<dbReference type="Proteomes" id="UP000095768">
    <property type="component" value="Unassembled WGS sequence"/>
</dbReference>
<keyword evidence="4" id="KW-0808">Transferase</keyword>
<dbReference type="SUPFAM" id="SSF53756">
    <property type="entry name" value="UDP-Glycosyltransferase/glycogen phosphorylase"/>
    <property type="match status" value="1"/>
</dbReference>
<dbReference type="RefSeq" id="WP_069994300.1">
    <property type="nucleotide sequence ID" value="NZ_FMPG01000001.1"/>
</dbReference>
<evidence type="ECO:0000256" key="5">
    <source>
        <dbReference type="ARBA" id="ARBA00022944"/>
    </source>
</evidence>
<evidence type="ECO:0000256" key="6">
    <source>
        <dbReference type="ARBA" id="ARBA00023136"/>
    </source>
</evidence>
<dbReference type="EMBL" id="FMPI01000001">
    <property type="protein sequence ID" value="SCS24818.1"/>
    <property type="molecule type" value="Genomic_DNA"/>
</dbReference>
<proteinExistence type="inferred from homology"/>
<dbReference type="EMBL" id="FMPG01000001">
    <property type="protein sequence ID" value="SCS41521.1"/>
    <property type="molecule type" value="Genomic_DNA"/>
</dbReference>
<organism evidence="8 10">
    <name type="scientific">Staphylococcus caeli</name>
    <dbReference type="NCBI Taxonomy" id="2201815"/>
    <lineage>
        <taxon>Bacteria</taxon>
        <taxon>Bacillati</taxon>
        <taxon>Bacillota</taxon>
        <taxon>Bacilli</taxon>
        <taxon>Bacillales</taxon>
        <taxon>Staphylococcaceae</taxon>
        <taxon>Staphylococcus</taxon>
    </lineage>
</organism>
<reference evidence="7 9" key="1">
    <citation type="submission" date="2016-09" db="EMBL/GenBank/DDBJ databases">
        <authorList>
            <consortium name="Pathogen Informatics"/>
            <person name="Sun Q."/>
            <person name="Inoue M."/>
        </authorList>
    </citation>
    <scope>NUCLEOTIDE SEQUENCE [LARGE SCALE GENOMIC DNA]</scope>
    <source>
        <strain evidence="7 9">82C</strain>
    </source>
</reference>
<keyword evidence="6" id="KW-0472">Membrane</keyword>
<evidence type="ECO:0000313" key="10">
    <source>
        <dbReference type="Proteomes" id="UP000095768"/>
    </source>
</evidence>
<dbReference type="InterPro" id="IPR049698">
    <property type="entry name" value="TarB"/>
</dbReference>
<dbReference type="InterPro" id="IPR043149">
    <property type="entry name" value="TagF_N"/>
</dbReference>
<evidence type="ECO:0000256" key="3">
    <source>
        <dbReference type="ARBA" id="ARBA00022475"/>
    </source>
</evidence>
<comment type="subcellular location">
    <subcellularLocation>
        <location evidence="1">Cell membrane</location>
        <topology evidence="1">Peripheral membrane protein</topology>
    </subcellularLocation>
</comment>
<name>A0A1D4GII9_9STAP</name>
<dbReference type="InterPro" id="IPR007554">
    <property type="entry name" value="Glycerophosphate_synth"/>
</dbReference>
<dbReference type="AlphaFoldDB" id="A0A1D4GII9"/>
<dbReference type="Proteomes" id="UP000095412">
    <property type="component" value="Unassembled WGS sequence"/>
</dbReference>
<evidence type="ECO:0000256" key="2">
    <source>
        <dbReference type="ARBA" id="ARBA00010488"/>
    </source>
</evidence>
<evidence type="ECO:0000313" key="8">
    <source>
        <dbReference type="EMBL" id="SCS41521.1"/>
    </source>
</evidence>
<evidence type="ECO:0000313" key="7">
    <source>
        <dbReference type="EMBL" id="SCS24818.1"/>
    </source>
</evidence>
<dbReference type="InterPro" id="IPR043148">
    <property type="entry name" value="TagF_C"/>
</dbReference>
<evidence type="ECO:0000256" key="1">
    <source>
        <dbReference type="ARBA" id="ARBA00004202"/>
    </source>
</evidence>
<accession>A0A1D4GII9</accession>
<sequence length="363" mass="41906">MRQIIKKLYMVIIGLLNVMYAKKKVQNNHIVVLMTFVEDVRPIIEALYHKGYKLTVIGDVTNYKYIQHLENINFIPAGNKQVLKHIKVLSTAKVIVIDTYYLMLGGFKKKRSQKIIQTWHAAGALKKFGLTDHQVDLSNPKMVAQYKRVYNATDKYLVGGQPMEQCFKDSFGATEEQFLKTGLPRLVPYTQIDVKQKQQALKKQYGIEGNVAIYVPTYREHKQANRQIDKERFEAALPGYTLISKLHPSIQADAQTSIDLQTLMLLADVIISDYSSLAIEASIIEKPTLFYVYDEQAYEEERGLNTFYEAIPDEYKAYSEEALLEKLRTQDTTLQPLFKQWHEYNTSESLTQVINEIEKMVKL</sequence>
<dbReference type="GO" id="GO:0019350">
    <property type="term" value="P:teichoic acid biosynthetic process"/>
    <property type="evidence" value="ECO:0007669"/>
    <property type="project" value="UniProtKB-KW"/>
</dbReference>
<comment type="similarity">
    <text evidence="2">Belongs to the CDP-glycerol glycerophosphotransferase family.</text>
</comment>
<reference evidence="8 10" key="2">
    <citation type="submission" date="2016-09" db="EMBL/GenBank/DDBJ databases">
        <authorList>
            <consortium name="Pathogen Informatics"/>
        </authorList>
    </citation>
    <scope>NUCLEOTIDE SEQUENCE [LARGE SCALE GENOMIC DNA]</scope>
    <source>
        <strain evidence="8 10">82B</strain>
    </source>
</reference>
<protein>
    <submittedName>
        <fullName evidence="8">Teichoic acid biosynthesis protein</fullName>
    </submittedName>
</protein>